<organism evidence="1 2">
    <name type="scientific">Aquatica leii</name>
    <dbReference type="NCBI Taxonomy" id="1421715"/>
    <lineage>
        <taxon>Eukaryota</taxon>
        <taxon>Metazoa</taxon>
        <taxon>Ecdysozoa</taxon>
        <taxon>Arthropoda</taxon>
        <taxon>Hexapoda</taxon>
        <taxon>Insecta</taxon>
        <taxon>Pterygota</taxon>
        <taxon>Neoptera</taxon>
        <taxon>Endopterygota</taxon>
        <taxon>Coleoptera</taxon>
        <taxon>Polyphaga</taxon>
        <taxon>Elateriformia</taxon>
        <taxon>Elateroidea</taxon>
        <taxon>Lampyridae</taxon>
        <taxon>Luciolinae</taxon>
        <taxon>Aquatica</taxon>
    </lineage>
</organism>
<dbReference type="Proteomes" id="UP001353858">
    <property type="component" value="Unassembled WGS sequence"/>
</dbReference>
<reference evidence="2" key="1">
    <citation type="submission" date="2023-01" db="EMBL/GenBank/DDBJ databases">
        <title>Key to firefly adult light organ development and bioluminescence: homeobox transcription factors regulate luciferase expression and transportation to peroxisome.</title>
        <authorList>
            <person name="Fu X."/>
        </authorList>
    </citation>
    <scope>NUCLEOTIDE SEQUENCE [LARGE SCALE GENOMIC DNA]</scope>
</reference>
<accession>A0AAN7SH90</accession>
<evidence type="ECO:0000313" key="1">
    <source>
        <dbReference type="EMBL" id="KAK4880259.1"/>
    </source>
</evidence>
<dbReference type="CDD" id="cd04301">
    <property type="entry name" value="NAT_SF"/>
    <property type="match status" value="1"/>
</dbReference>
<dbReference type="SUPFAM" id="SSF55729">
    <property type="entry name" value="Acyl-CoA N-acyltransferases (Nat)"/>
    <property type="match status" value="1"/>
</dbReference>
<dbReference type="EMBL" id="JARPUR010000003">
    <property type="protein sequence ID" value="KAK4880259.1"/>
    <property type="molecule type" value="Genomic_DNA"/>
</dbReference>
<sequence length="456" mass="52990">MSNNSCNGSIKIWSEFTVKGKRFWIQSVDDTHIDLIANTMATDFLRDEPLGKYGKVLEDSSFLRQHKLSYYETLRKGQSIVCMTENEHNQPIIAGIHCQETTFYPPVEGEFRFGFSLLFYLLELNNICKDLNVQKFLVDRGLFVFPEYRGNDIECELLKCWTLTCKNSNVKLGLGLFSSKHSQRAAKRAGLVELMYLSYKDVRKTFPDQIPIGVEEHTEGLKLYYLRKMPFRDYHNPATILKEFKVGGKHFWIQIVEECYVDELVKAMTGDYQKEEPIAYFTNAFDDIEYITKCRDAYNDIFRKGYSIVCLTTNELGKPTIAGVHCLDLVPYQEVKDEFVFGHSYVWHLLQFKNICIEKNINKYLVDRGMYVFPEFQRKGIGSELLKCWFLLCKRLKIQLCMGTFSSKYSQVAADRAGLIKLKYLPYHEIRKVFPGEIPEGIEVHSEGMALYYAEA</sequence>
<proteinExistence type="predicted"/>
<gene>
    <name evidence="1" type="ORF">RN001_008405</name>
</gene>
<name>A0AAN7SH90_9COLE</name>
<dbReference type="AlphaFoldDB" id="A0AAN7SH90"/>
<dbReference type="InterPro" id="IPR016181">
    <property type="entry name" value="Acyl_CoA_acyltransferase"/>
</dbReference>
<dbReference type="Gene3D" id="3.40.630.30">
    <property type="match status" value="2"/>
</dbReference>
<protein>
    <submittedName>
        <fullName evidence="1">Uncharacterized protein</fullName>
    </submittedName>
</protein>
<evidence type="ECO:0000313" key="2">
    <source>
        <dbReference type="Proteomes" id="UP001353858"/>
    </source>
</evidence>
<keyword evidence="2" id="KW-1185">Reference proteome</keyword>
<comment type="caution">
    <text evidence="1">The sequence shown here is derived from an EMBL/GenBank/DDBJ whole genome shotgun (WGS) entry which is preliminary data.</text>
</comment>